<protein>
    <recommendedName>
        <fullName evidence="2">Antitoxin</fullName>
    </recommendedName>
</protein>
<dbReference type="Proteomes" id="UP000611554">
    <property type="component" value="Unassembled WGS sequence"/>
</dbReference>
<sequence length="104" mass="11374">MRMVEGMTNDALGIVEARNNLGVLVARAAHRHEATRIRRSAGERAVLISEEEYEELLRLRREREIAGVTAAIAAHDRGETDMAAYDSAADLYADLDLPAPGGRS</sequence>
<dbReference type="NCBIfam" id="TIGR01552">
    <property type="entry name" value="phd_fam"/>
    <property type="match status" value="1"/>
</dbReference>
<dbReference type="InterPro" id="IPR036165">
    <property type="entry name" value="YefM-like_sf"/>
</dbReference>
<gene>
    <name evidence="3" type="ORF">GCM10010140_58560</name>
</gene>
<comment type="function">
    <text evidence="2">Antitoxin component of a type II toxin-antitoxin (TA) system.</text>
</comment>
<evidence type="ECO:0000256" key="2">
    <source>
        <dbReference type="RuleBase" id="RU362080"/>
    </source>
</evidence>
<dbReference type="InterPro" id="IPR006442">
    <property type="entry name" value="Antitoxin_Phd/YefM"/>
</dbReference>
<dbReference type="EMBL" id="BMQJ01000016">
    <property type="protein sequence ID" value="GGQ20375.1"/>
    <property type="molecule type" value="Genomic_DNA"/>
</dbReference>
<evidence type="ECO:0000256" key="1">
    <source>
        <dbReference type="ARBA" id="ARBA00009981"/>
    </source>
</evidence>
<evidence type="ECO:0000313" key="4">
    <source>
        <dbReference type="Proteomes" id="UP000611554"/>
    </source>
</evidence>
<dbReference type="Pfam" id="PF02604">
    <property type="entry name" value="PhdYeFM_antitox"/>
    <property type="match status" value="1"/>
</dbReference>
<dbReference type="Gene3D" id="3.40.1620.10">
    <property type="entry name" value="YefM-like domain"/>
    <property type="match status" value="1"/>
</dbReference>
<evidence type="ECO:0000313" key="3">
    <source>
        <dbReference type="EMBL" id="GGQ20375.1"/>
    </source>
</evidence>
<dbReference type="SUPFAM" id="SSF143120">
    <property type="entry name" value="YefM-like"/>
    <property type="match status" value="1"/>
</dbReference>
<proteinExistence type="inferred from homology"/>
<name>A0ABQ2R9G0_9ACTN</name>
<reference evidence="4" key="1">
    <citation type="journal article" date="2019" name="Int. J. Syst. Evol. Microbiol.">
        <title>The Global Catalogue of Microorganisms (GCM) 10K type strain sequencing project: providing services to taxonomists for standard genome sequencing and annotation.</title>
        <authorList>
            <consortium name="The Broad Institute Genomics Platform"/>
            <consortium name="The Broad Institute Genome Sequencing Center for Infectious Disease"/>
            <person name="Wu L."/>
            <person name="Ma J."/>
        </authorList>
    </citation>
    <scope>NUCLEOTIDE SEQUENCE [LARGE SCALE GENOMIC DNA]</scope>
    <source>
        <strain evidence="4">JCM 3115</strain>
    </source>
</reference>
<organism evidence="3 4">
    <name type="scientific">Streptosporangium pseudovulgare</name>
    <dbReference type="NCBI Taxonomy" id="35765"/>
    <lineage>
        <taxon>Bacteria</taxon>
        <taxon>Bacillati</taxon>
        <taxon>Actinomycetota</taxon>
        <taxon>Actinomycetes</taxon>
        <taxon>Streptosporangiales</taxon>
        <taxon>Streptosporangiaceae</taxon>
        <taxon>Streptosporangium</taxon>
    </lineage>
</organism>
<comment type="similarity">
    <text evidence="1 2">Belongs to the phD/YefM antitoxin family.</text>
</comment>
<keyword evidence="4" id="KW-1185">Reference proteome</keyword>
<comment type="caution">
    <text evidence="3">The sequence shown here is derived from an EMBL/GenBank/DDBJ whole genome shotgun (WGS) entry which is preliminary data.</text>
</comment>
<accession>A0ABQ2R9G0</accession>